<keyword evidence="3 8" id="KW-0547">Nucleotide-binding</keyword>
<keyword evidence="12" id="KW-1185">Reference proteome</keyword>
<dbReference type="STRING" id="225164.V3ZBI7"/>
<evidence type="ECO:0000313" key="11">
    <source>
        <dbReference type="EMBL" id="ESO88368.1"/>
    </source>
</evidence>
<dbReference type="GO" id="GO:0005874">
    <property type="term" value="C:microtubule"/>
    <property type="evidence" value="ECO:0007669"/>
    <property type="project" value="UniProtKB-KW"/>
</dbReference>
<dbReference type="PROSITE" id="PS00411">
    <property type="entry name" value="KINESIN_MOTOR_1"/>
    <property type="match status" value="1"/>
</dbReference>
<dbReference type="OrthoDB" id="3176171at2759"/>
<evidence type="ECO:0000256" key="6">
    <source>
        <dbReference type="ARBA" id="ARBA00023212"/>
    </source>
</evidence>
<keyword evidence="4 8" id="KW-0067">ATP-binding</keyword>
<dbReference type="GO" id="GO:0007019">
    <property type="term" value="P:microtubule depolymerization"/>
    <property type="evidence" value="ECO:0007669"/>
    <property type="project" value="TreeGrafter"/>
</dbReference>
<name>V3ZBI7_LOTGI</name>
<dbReference type="OMA" id="WRANNAR"/>
<dbReference type="EMBL" id="KB202719">
    <property type="protein sequence ID" value="ESO88368.1"/>
    <property type="molecule type" value="Genomic_DNA"/>
</dbReference>
<dbReference type="InterPro" id="IPR036961">
    <property type="entry name" value="Kinesin_motor_dom_sf"/>
</dbReference>
<reference evidence="11 12" key="1">
    <citation type="journal article" date="2013" name="Nature">
        <title>Insights into bilaterian evolution from three spiralian genomes.</title>
        <authorList>
            <person name="Simakov O."/>
            <person name="Marletaz F."/>
            <person name="Cho S.J."/>
            <person name="Edsinger-Gonzales E."/>
            <person name="Havlak P."/>
            <person name="Hellsten U."/>
            <person name="Kuo D.H."/>
            <person name="Larsson T."/>
            <person name="Lv J."/>
            <person name="Arendt D."/>
            <person name="Savage R."/>
            <person name="Osoegawa K."/>
            <person name="de Jong P."/>
            <person name="Grimwood J."/>
            <person name="Chapman J.A."/>
            <person name="Shapiro H."/>
            <person name="Aerts A."/>
            <person name="Otillar R.P."/>
            <person name="Terry A.Y."/>
            <person name="Boore J.L."/>
            <person name="Grigoriev I.V."/>
            <person name="Lindberg D.R."/>
            <person name="Seaver E.C."/>
            <person name="Weisblat D.A."/>
            <person name="Putnam N.H."/>
            <person name="Rokhsar D.S."/>
        </authorList>
    </citation>
    <scope>NUCLEOTIDE SEQUENCE [LARGE SCALE GENOMIC DNA]</scope>
</reference>
<dbReference type="GO" id="GO:0007018">
    <property type="term" value="P:microtubule-based movement"/>
    <property type="evidence" value="ECO:0007669"/>
    <property type="project" value="InterPro"/>
</dbReference>
<evidence type="ECO:0000313" key="12">
    <source>
        <dbReference type="Proteomes" id="UP000030746"/>
    </source>
</evidence>
<evidence type="ECO:0000256" key="2">
    <source>
        <dbReference type="ARBA" id="ARBA00022701"/>
    </source>
</evidence>
<sequence length="333" mass="37339">MKRHKSSSKRGEDRIRVCVRKRPVMKREVKASDKDIVDAESTTTLTVNEPKVAVDLKPYLLQHEFRFDEVFDENCTNDDVYVRATRPLISCLFEGGSATCFAYGQTGAGKTHTMMGNKDTPGLYLLAANDIFSLIQSGKYGRGLHVWVSFFEIYCGQLFDLLNKRNRLHPREDGSHRVCIAGLTETEAVDSNVLVEVLEYGNSVRSKGATGVNPDSSRSHAILQMEIRDDNDHRNGRISFIDLAGSERAADVTDTDKQTRLEGAEINQSLLALKECIRSIDQDSRHTPFRQSKLTHILKDSFVGNSKTCMIANISPTQTACENTLNTLRYADR</sequence>
<feature type="binding site" evidence="8">
    <location>
        <begin position="104"/>
        <end position="111"/>
    </location>
    <ligand>
        <name>ATP</name>
        <dbReference type="ChEBI" id="CHEBI:30616"/>
    </ligand>
</feature>
<evidence type="ECO:0000256" key="4">
    <source>
        <dbReference type="ARBA" id="ARBA00022840"/>
    </source>
</evidence>
<dbReference type="InterPro" id="IPR027417">
    <property type="entry name" value="P-loop_NTPase"/>
</dbReference>
<proteinExistence type="inferred from homology"/>
<evidence type="ECO:0000256" key="7">
    <source>
        <dbReference type="ARBA" id="ARBA00061030"/>
    </source>
</evidence>
<keyword evidence="6" id="KW-0206">Cytoskeleton</keyword>
<dbReference type="PROSITE" id="PS50067">
    <property type="entry name" value="KINESIN_MOTOR_2"/>
    <property type="match status" value="1"/>
</dbReference>
<dbReference type="RefSeq" id="XP_009061074.1">
    <property type="nucleotide sequence ID" value="XM_009062826.1"/>
</dbReference>
<dbReference type="InterPro" id="IPR027640">
    <property type="entry name" value="Kinesin-like_fam"/>
</dbReference>
<dbReference type="AlphaFoldDB" id="V3ZBI7"/>
<evidence type="ECO:0000256" key="3">
    <source>
        <dbReference type="ARBA" id="ARBA00022741"/>
    </source>
</evidence>
<comment type="similarity">
    <text evidence="7">Belongs to the TRAFAC class myosin-kinesin ATPase superfamily. Kinesin family. KIN-13 subfamily.</text>
</comment>
<dbReference type="SMART" id="SM00129">
    <property type="entry name" value="KISc"/>
    <property type="match status" value="1"/>
</dbReference>
<comment type="subcellular location">
    <subcellularLocation>
        <location evidence="1">Cytoplasm</location>
        <location evidence="1">Cytoskeleton</location>
    </subcellularLocation>
</comment>
<dbReference type="InterPro" id="IPR001752">
    <property type="entry name" value="Kinesin_motor_dom"/>
</dbReference>
<dbReference type="PANTHER" id="PTHR47971:SF20">
    <property type="entry name" value="KINESIN-LIKE PROTEIN KIF24"/>
    <property type="match status" value="1"/>
</dbReference>
<protein>
    <recommendedName>
        <fullName evidence="9">Kinesin-like protein</fullName>
    </recommendedName>
</protein>
<dbReference type="Proteomes" id="UP000030746">
    <property type="component" value="Unassembled WGS sequence"/>
</dbReference>
<evidence type="ECO:0000256" key="9">
    <source>
        <dbReference type="RuleBase" id="RU000394"/>
    </source>
</evidence>
<keyword evidence="2 9" id="KW-0493">Microtubule</keyword>
<keyword evidence="6" id="KW-0963">Cytoplasm</keyword>
<dbReference type="InterPro" id="IPR019821">
    <property type="entry name" value="Kinesin_motor_CS"/>
</dbReference>
<dbReference type="GO" id="GO:0005524">
    <property type="term" value="F:ATP binding"/>
    <property type="evidence" value="ECO:0007669"/>
    <property type="project" value="UniProtKB-UniRule"/>
</dbReference>
<gene>
    <name evidence="11" type="ORF">LOTGIDRAFT_126440</name>
</gene>
<dbReference type="SUPFAM" id="SSF52540">
    <property type="entry name" value="P-loop containing nucleoside triphosphate hydrolases"/>
    <property type="match status" value="1"/>
</dbReference>
<dbReference type="CDD" id="cd01367">
    <property type="entry name" value="KISc_KIF2_like"/>
    <property type="match status" value="1"/>
</dbReference>
<dbReference type="GeneID" id="20232595"/>
<accession>V3ZBI7</accession>
<dbReference type="Pfam" id="PF00225">
    <property type="entry name" value="Kinesin"/>
    <property type="match status" value="1"/>
</dbReference>
<evidence type="ECO:0000256" key="8">
    <source>
        <dbReference type="PROSITE-ProRule" id="PRU00283"/>
    </source>
</evidence>
<feature type="domain" description="Kinesin motor" evidence="10">
    <location>
        <begin position="14"/>
        <end position="333"/>
    </location>
</feature>
<dbReference type="HOGENOM" id="CLU_001485_2_0_1"/>
<organism evidence="11 12">
    <name type="scientific">Lottia gigantea</name>
    <name type="common">Giant owl limpet</name>
    <dbReference type="NCBI Taxonomy" id="225164"/>
    <lineage>
        <taxon>Eukaryota</taxon>
        <taxon>Metazoa</taxon>
        <taxon>Spiralia</taxon>
        <taxon>Lophotrochozoa</taxon>
        <taxon>Mollusca</taxon>
        <taxon>Gastropoda</taxon>
        <taxon>Patellogastropoda</taxon>
        <taxon>Lottioidea</taxon>
        <taxon>Lottiidae</taxon>
        <taxon>Lottia</taxon>
    </lineage>
</organism>
<dbReference type="Gene3D" id="3.40.850.10">
    <property type="entry name" value="Kinesin motor domain"/>
    <property type="match status" value="1"/>
</dbReference>
<dbReference type="GO" id="GO:0008017">
    <property type="term" value="F:microtubule binding"/>
    <property type="evidence" value="ECO:0007669"/>
    <property type="project" value="InterPro"/>
</dbReference>
<dbReference type="CTD" id="20232595"/>
<keyword evidence="5 8" id="KW-0505">Motor protein</keyword>
<dbReference type="FunFam" id="3.40.850.10:FF:000012">
    <property type="entry name" value="Kinesin-like protein"/>
    <property type="match status" value="1"/>
</dbReference>
<dbReference type="PRINTS" id="PR00380">
    <property type="entry name" value="KINESINHEAVY"/>
</dbReference>
<evidence type="ECO:0000256" key="5">
    <source>
        <dbReference type="ARBA" id="ARBA00023175"/>
    </source>
</evidence>
<dbReference type="KEGG" id="lgi:LOTGIDRAFT_126440"/>
<evidence type="ECO:0000256" key="1">
    <source>
        <dbReference type="ARBA" id="ARBA00004245"/>
    </source>
</evidence>
<evidence type="ECO:0000259" key="10">
    <source>
        <dbReference type="PROSITE" id="PS50067"/>
    </source>
</evidence>
<dbReference type="PANTHER" id="PTHR47971">
    <property type="entry name" value="KINESIN-RELATED PROTEIN 6"/>
    <property type="match status" value="1"/>
</dbReference>
<dbReference type="GO" id="GO:0003777">
    <property type="term" value="F:microtubule motor activity"/>
    <property type="evidence" value="ECO:0007669"/>
    <property type="project" value="InterPro"/>
</dbReference>